<dbReference type="InterPro" id="IPR011004">
    <property type="entry name" value="Trimer_LpxA-like_sf"/>
</dbReference>
<dbReference type="Gene3D" id="1.20.5.170">
    <property type="match status" value="1"/>
</dbReference>
<dbReference type="PANTHER" id="PTHR43378">
    <property type="entry name" value="UDP-3-O-ACYLGLUCOSAMINE N-ACYLTRANSFERASE"/>
    <property type="match status" value="1"/>
</dbReference>
<keyword evidence="1" id="KW-0444">Lipid biosynthesis</keyword>
<keyword evidence="6 9" id="KW-0012">Acyltransferase</keyword>
<dbReference type="Proteomes" id="UP000054695">
    <property type="component" value="Unassembled WGS sequence"/>
</dbReference>
<dbReference type="Pfam" id="PF00132">
    <property type="entry name" value="Hexapep"/>
    <property type="match status" value="1"/>
</dbReference>
<dbReference type="GO" id="GO:0016410">
    <property type="term" value="F:N-acyltransferase activity"/>
    <property type="evidence" value="ECO:0007669"/>
    <property type="project" value="InterPro"/>
</dbReference>
<keyword evidence="2" id="KW-0441">Lipid A biosynthesis</keyword>
<dbReference type="Gene3D" id="2.160.10.10">
    <property type="entry name" value="Hexapeptide repeat proteins"/>
    <property type="match status" value="1"/>
</dbReference>
<accession>A0A0W0RUZ0</accession>
<keyword evidence="5" id="KW-0443">Lipid metabolism</keyword>
<dbReference type="NCBIfam" id="TIGR01853">
    <property type="entry name" value="lipid_A_lpxD"/>
    <property type="match status" value="1"/>
</dbReference>
<dbReference type="InterPro" id="IPR020573">
    <property type="entry name" value="UDP_GlcNAc_AcTrfase_non-rep"/>
</dbReference>
<sequence length="339" mass="35687">MLTLAELADHLGGVWHGNANHAIFCFASLARATSRDVAYYDNSVVRESLDTTLAGAVILKAKDHHLYQGNCIVVSNPFQAMMQAAGLLSAPVLSRSGIDPTAIIHQSAQLGQGVSIGAYSVIGANTQIADGVTIGANTVIESSVQIGQNSQIGHKVVIHAGCQLGAYVVINAGCIIGASPFNYLKEHGHWQQGYSVGAVIIANQVHVGSNTVIDRGSLSDTYLGEGVCIDNLVQIAHDVLIGKNTIIAGCAALGAYAQIGADCIIGGASCIAAHVHLADDVVITGMSTVSKSLAKSGIYSSGTLVHEHRRWRRNVARFRRLDDYITKLGALEKKLSRIE</sequence>
<evidence type="ECO:0000259" key="7">
    <source>
        <dbReference type="Pfam" id="PF04613"/>
    </source>
</evidence>
<dbReference type="Gene3D" id="3.40.1390.10">
    <property type="entry name" value="MurE/MurF, N-terminal domain"/>
    <property type="match status" value="1"/>
</dbReference>
<dbReference type="CDD" id="cd03352">
    <property type="entry name" value="LbH_LpxD"/>
    <property type="match status" value="1"/>
</dbReference>
<feature type="domain" description="Mannose-1-phosphate guanyltransferase C-terminal" evidence="8">
    <location>
        <begin position="100"/>
        <end position="177"/>
    </location>
</feature>
<dbReference type="PANTHER" id="PTHR43378:SF2">
    <property type="entry name" value="UDP-3-O-ACYLGLUCOSAMINE N-ACYLTRANSFERASE 1, MITOCHONDRIAL-RELATED"/>
    <property type="match status" value="1"/>
</dbReference>
<gene>
    <name evidence="9" type="primary">lpxD_2</name>
    <name evidence="9" type="ORF">Lboz_0917</name>
</gene>
<feature type="domain" description="UDP-3-O-[3-hydroxymyristoyl] glucosamine N-acyltransferase non-repeat region" evidence="7">
    <location>
        <begin position="22"/>
        <end position="85"/>
    </location>
</feature>
<dbReference type="Pfam" id="PF04613">
    <property type="entry name" value="LpxD"/>
    <property type="match status" value="1"/>
</dbReference>
<dbReference type="InterPro" id="IPR056729">
    <property type="entry name" value="GMPPB_C"/>
</dbReference>
<dbReference type="PATRIC" id="fig|447.4.peg.992"/>
<dbReference type="GO" id="GO:0016020">
    <property type="term" value="C:membrane"/>
    <property type="evidence" value="ECO:0007669"/>
    <property type="project" value="GOC"/>
</dbReference>
<dbReference type="AlphaFoldDB" id="A0A0W0RUZ0"/>
<dbReference type="STRING" id="447.Lboz_0917"/>
<proteinExistence type="predicted"/>
<protein>
    <submittedName>
        <fullName evidence="9">UDP-3-O-[3-hydroxymyristoyl] glucosamine N-acyltransferase</fullName>
        <ecNumber evidence="9">2.3.1.-</ecNumber>
    </submittedName>
</protein>
<evidence type="ECO:0000313" key="10">
    <source>
        <dbReference type="Proteomes" id="UP000054695"/>
    </source>
</evidence>
<dbReference type="RefSeq" id="WP_058458606.1">
    <property type="nucleotide sequence ID" value="NZ_CAAAIY010000004.1"/>
</dbReference>
<evidence type="ECO:0000256" key="1">
    <source>
        <dbReference type="ARBA" id="ARBA00022516"/>
    </source>
</evidence>
<keyword evidence="10" id="KW-1185">Reference proteome</keyword>
<organism evidence="9 10">
    <name type="scientific">Legionella bozemanae</name>
    <name type="common">Fluoribacter bozemanae</name>
    <dbReference type="NCBI Taxonomy" id="447"/>
    <lineage>
        <taxon>Bacteria</taxon>
        <taxon>Pseudomonadati</taxon>
        <taxon>Pseudomonadota</taxon>
        <taxon>Gammaproteobacteria</taxon>
        <taxon>Legionellales</taxon>
        <taxon>Legionellaceae</taxon>
        <taxon>Legionella</taxon>
    </lineage>
</organism>
<dbReference type="EMBL" id="LNXU01000012">
    <property type="protein sequence ID" value="KTC74930.1"/>
    <property type="molecule type" value="Genomic_DNA"/>
</dbReference>
<comment type="caution">
    <text evidence="9">The sequence shown here is derived from an EMBL/GenBank/DDBJ whole genome shotgun (WGS) entry which is preliminary data.</text>
</comment>
<dbReference type="InterPro" id="IPR001451">
    <property type="entry name" value="Hexapep"/>
</dbReference>
<evidence type="ECO:0000259" key="8">
    <source>
        <dbReference type="Pfam" id="PF25087"/>
    </source>
</evidence>
<dbReference type="EC" id="2.3.1.-" evidence="9"/>
<dbReference type="SUPFAM" id="SSF51161">
    <property type="entry name" value="Trimeric LpxA-like enzymes"/>
    <property type="match status" value="1"/>
</dbReference>
<reference evidence="9 10" key="1">
    <citation type="submission" date="2015-11" db="EMBL/GenBank/DDBJ databases">
        <title>Genomic analysis of 38 Legionella species identifies large and diverse effector repertoires.</title>
        <authorList>
            <person name="Burstein D."/>
            <person name="Amaro F."/>
            <person name="Zusman T."/>
            <person name="Lifshitz Z."/>
            <person name="Cohen O."/>
            <person name="Gilbert J.A."/>
            <person name="Pupko T."/>
            <person name="Shuman H.A."/>
            <person name="Segal G."/>
        </authorList>
    </citation>
    <scope>NUCLEOTIDE SEQUENCE [LARGE SCALE GENOMIC DNA]</scope>
    <source>
        <strain evidence="9 10">WIGA</strain>
    </source>
</reference>
<name>A0A0W0RUZ0_LEGBO</name>
<dbReference type="InterPro" id="IPR007691">
    <property type="entry name" value="LpxD"/>
</dbReference>
<keyword evidence="3 9" id="KW-0808">Transferase</keyword>
<dbReference type="Pfam" id="PF25087">
    <property type="entry name" value="GMPPB_C"/>
    <property type="match status" value="1"/>
</dbReference>
<evidence type="ECO:0000256" key="3">
    <source>
        <dbReference type="ARBA" id="ARBA00022679"/>
    </source>
</evidence>
<evidence type="ECO:0000256" key="6">
    <source>
        <dbReference type="ARBA" id="ARBA00023315"/>
    </source>
</evidence>
<evidence type="ECO:0000256" key="5">
    <source>
        <dbReference type="ARBA" id="ARBA00023098"/>
    </source>
</evidence>
<keyword evidence="4" id="KW-0677">Repeat</keyword>
<dbReference type="NCBIfam" id="NF002060">
    <property type="entry name" value="PRK00892.1"/>
    <property type="match status" value="1"/>
</dbReference>
<evidence type="ECO:0000313" key="9">
    <source>
        <dbReference type="EMBL" id="KTC74930.1"/>
    </source>
</evidence>
<dbReference type="GO" id="GO:0009245">
    <property type="term" value="P:lipid A biosynthetic process"/>
    <property type="evidence" value="ECO:0007669"/>
    <property type="project" value="UniProtKB-KW"/>
</dbReference>
<evidence type="ECO:0000256" key="2">
    <source>
        <dbReference type="ARBA" id="ARBA00022556"/>
    </source>
</evidence>
<evidence type="ECO:0000256" key="4">
    <source>
        <dbReference type="ARBA" id="ARBA00022737"/>
    </source>
</evidence>
<dbReference type="OrthoDB" id="9784739at2"/>